<protein>
    <submittedName>
        <fullName evidence="2">Uncharacterized protein</fullName>
    </submittedName>
</protein>
<evidence type="ECO:0000313" key="3">
    <source>
        <dbReference type="Proteomes" id="UP000250235"/>
    </source>
</evidence>
<feature type="region of interest" description="Disordered" evidence="1">
    <location>
        <begin position="55"/>
        <end position="76"/>
    </location>
</feature>
<name>A0A2Z6ZQE6_9LAMI</name>
<keyword evidence="3" id="KW-1185">Reference proteome</keyword>
<dbReference type="EMBL" id="KV306675">
    <property type="protein sequence ID" value="KZT75262.1"/>
    <property type="molecule type" value="Genomic_DNA"/>
</dbReference>
<accession>A0A2Z6ZQE6</accession>
<evidence type="ECO:0000256" key="1">
    <source>
        <dbReference type="SAM" id="MobiDB-lite"/>
    </source>
</evidence>
<organism evidence="2 3">
    <name type="scientific">Dorcoceras hygrometricum</name>
    <dbReference type="NCBI Taxonomy" id="472368"/>
    <lineage>
        <taxon>Eukaryota</taxon>
        <taxon>Viridiplantae</taxon>
        <taxon>Streptophyta</taxon>
        <taxon>Embryophyta</taxon>
        <taxon>Tracheophyta</taxon>
        <taxon>Spermatophyta</taxon>
        <taxon>Magnoliopsida</taxon>
        <taxon>eudicotyledons</taxon>
        <taxon>Gunneridae</taxon>
        <taxon>Pentapetalae</taxon>
        <taxon>asterids</taxon>
        <taxon>lamiids</taxon>
        <taxon>Lamiales</taxon>
        <taxon>Gesneriaceae</taxon>
        <taxon>Didymocarpoideae</taxon>
        <taxon>Trichosporeae</taxon>
        <taxon>Loxocarpinae</taxon>
        <taxon>Dorcoceras</taxon>
    </lineage>
</organism>
<dbReference type="Proteomes" id="UP000250235">
    <property type="component" value="Unassembled WGS sequence"/>
</dbReference>
<gene>
    <name evidence="2" type="ORF">F511_47713</name>
</gene>
<reference evidence="2 3" key="1">
    <citation type="journal article" date="2015" name="Proc. Natl. Acad. Sci. U.S.A.">
        <title>The resurrection genome of Boea hygrometrica: A blueprint for survival of dehydration.</title>
        <authorList>
            <person name="Xiao L."/>
            <person name="Yang G."/>
            <person name="Zhang L."/>
            <person name="Yang X."/>
            <person name="Zhao S."/>
            <person name="Ji Z."/>
            <person name="Zhou Q."/>
            <person name="Hu M."/>
            <person name="Wang Y."/>
            <person name="Chen M."/>
            <person name="Xu Y."/>
            <person name="Jin H."/>
            <person name="Xiao X."/>
            <person name="Hu G."/>
            <person name="Bao F."/>
            <person name="Hu Y."/>
            <person name="Wan P."/>
            <person name="Li L."/>
            <person name="Deng X."/>
            <person name="Kuang T."/>
            <person name="Xiang C."/>
            <person name="Zhu J.K."/>
            <person name="Oliver M.J."/>
            <person name="He Y."/>
        </authorList>
    </citation>
    <scope>NUCLEOTIDE SEQUENCE [LARGE SCALE GENOMIC DNA]</scope>
    <source>
        <strain evidence="3">cv. XS01</strain>
    </source>
</reference>
<evidence type="ECO:0000313" key="2">
    <source>
        <dbReference type="EMBL" id="KZT75262.1"/>
    </source>
</evidence>
<sequence length="76" mass="8294">MRRRRAYHARAGGGAAMRSGAAAGKKKLFWFVRSAISRLDIIMATIVLKDLSHSSDTTVGEPWRIRIPSPDGAAEV</sequence>
<dbReference type="AlphaFoldDB" id="A0A2Z6ZQE6"/>
<proteinExistence type="predicted"/>